<dbReference type="SUPFAM" id="SSF51556">
    <property type="entry name" value="Metallo-dependent hydrolases"/>
    <property type="match status" value="1"/>
</dbReference>
<evidence type="ECO:0000313" key="6">
    <source>
        <dbReference type="EMBL" id="CAJ0581823.1"/>
    </source>
</evidence>
<evidence type="ECO:0000256" key="2">
    <source>
        <dbReference type="ARBA" id="ARBA00022723"/>
    </source>
</evidence>
<feature type="binding site" evidence="5">
    <location>
        <position position="137"/>
    </location>
    <ligand>
        <name>a divalent metal cation</name>
        <dbReference type="ChEBI" id="CHEBI:60240"/>
        <label>2</label>
    </ligand>
</feature>
<dbReference type="Gene3D" id="3.20.20.140">
    <property type="entry name" value="Metal-dependent hydrolases"/>
    <property type="match status" value="1"/>
</dbReference>
<feature type="binding site" evidence="5">
    <location>
        <position position="7"/>
    </location>
    <ligand>
        <name>a divalent metal cation</name>
        <dbReference type="ChEBI" id="CHEBI:60240"/>
        <label>1</label>
    </ligand>
</feature>
<evidence type="ECO:0000256" key="5">
    <source>
        <dbReference type="PIRSR" id="PIRSR005902-1"/>
    </source>
</evidence>
<keyword evidence="2 5" id="KW-0479">Metal-binding</keyword>
<comment type="similarity">
    <text evidence="1">Belongs to the metallo-dependent hydrolases superfamily. TatD-type hydrolase family.</text>
</comment>
<dbReference type="CDD" id="cd01310">
    <property type="entry name" value="TatD_DNAse"/>
    <property type="match status" value="1"/>
</dbReference>
<feature type="binding site" evidence="5">
    <location>
        <position position="160"/>
    </location>
    <ligand>
        <name>a divalent metal cation</name>
        <dbReference type="ChEBI" id="CHEBI:60240"/>
        <label>2</label>
    </ligand>
</feature>
<accession>A0AA36G8D1</accession>
<dbReference type="GO" id="GO:0046872">
    <property type="term" value="F:metal ion binding"/>
    <property type="evidence" value="ECO:0007669"/>
    <property type="project" value="UniProtKB-KW"/>
</dbReference>
<feature type="binding site" evidence="5">
    <location>
        <position position="208"/>
    </location>
    <ligand>
        <name>a divalent metal cation</name>
        <dbReference type="ChEBI" id="CHEBI:60240"/>
        <label>1</label>
    </ligand>
</feature>
<dbReference type="InterPro" id="IPR001130">
    <property type="entry name" value="TatD-like"/>
</dbReference>
<dbReference type="GO" id="GO:0016788">
    <property type="term" value="F:hydrolase activity, acting on ester bonds"/>
    <property type="evidence" value="ECO:0007669"/>
    <property type="project" value="InterPro"/>
</dbReference>
<dbReference type="InterPro" id="IPR018228">
    <property type="entry name" value="DNase_TatD-rel_CS"/>
</dbReference>
<dbReference type="Proteomes" id="UP001177023">
    <property type="component" value="Unassembled WGS sequence"/>
</dbReference>
<proteinExistence type="inferred from homology"/>
<dbReference type="PROSITE" id="PS01091">
    <property type="entry name" value="TATD_3"/>
    <property type="match status" value="1"/>
</dbReference>
<dbReference type="PANTHER" id="PTHR46317">
    <property type="entry name" value="HYDROLASE OF PHP SUPERFAMILY-RELATED PROTEIN"/>
    <property type="match status" value="1"/>
</dbReference>
<dbReference type="InterPro" id="IPR032466">
    <property type="entry name" value="Metal_Hydrolase"/>
</dbReference>
<keyword evidence="3" id="KW-0378">Hydrolase</keyword>
<protein>
    <submittedName>
        <fullName evidence="6">Uncharacterized protein</fullName>
    </submittedName>
</protein>
<reference evidence="6" key="1">
    <citation type="submission" date="2023-06" db="EMBL/GenBank/DDBJ databases">
        <authorList>
            <person name="Delattre M."/>
        </authorList>
    </citation>
    <scope>NUCLEOTIDE SEQUENCE</scope>
    <source>
        <strain evidence="6">AF72</strain>
    </source>
</reference>
<evidence type="ECO:0000256" key="4">
    <source>
        <dbReference type="ARBA" id="ARBA00093287"/>
    </source>
</evidence>
<evidence type="ECO:0000256" key="3">
    <source>
        <dbReference type="ARBA" id="ARBA00022801"/>
    </source>
</evidence>
<dbReference type="EMBL" id="CATQJA010002663">
    <property type="protein sequence ID" value="CAJ0581823.1"/>
    <property type="molecule type" value="Genomic_DNA"/>
</dbReference>
<evidence type="ECO:0000313" key="7">
    <source>
        <dbReference type="Proteomes" id="UP001177023"/>
    </source>
</evidence>
<feature type="binding site" evidence="5">
    <location>
        <position position="96"/>
    </location>
    <ligand>
        <name>a divalent metal cation</name>
        <dbReference type="ChEBI" id="CHEBI:60240"/>
        <label>1</label>
    </ligand>
</feature>
<dbReference type="PIRSF" id="PIRSF005902">
    <property type="entry name" value="DNase_TatD"/>
    <property type="match status" value="1"/>
</dbReference>
<dbReference type="AlphaFoldDB" id="A0AA36G8D1"/>
<comment type="caution">
    <text evidence="6">The sequence shown here is derived from an EMBL/GenBank/DDBJ whole genome shotgun (WGS) entry which is preliminary data.</text>
</comment>
<evidence type="ECO:0000256" key="1">
    <source>
        <dbReference type="ARBA" id="ARBA00009275"/>
    </source>
</evidence>
<name>A0AA36G8D1_9BILA</name>
<keyword evidence="7" id="KW-1185">Reference proteome</keyword>
<feature type="binding site" evidence="5">
    <location>
        <position position="5"/>
    </location>
    <ligand>
        <name>a divalent metal cation</name>
        <dbReference type="ChEBI" id="CHEBI:60240"/>
        <label>1</label>
    </ligand>
</feature>
<sequence length="257" mass="28240">MIDCHAHLVDNKFKEDIDDVIHRAKTAGVAKVVVVPEWPSQFDAVFELHEKYPDFVVPSLGLHPIRKNRKGVNREEIAQLEAALVKYEGRTKCIGEVGLDYTTELWKIDDASMEAMRDVLKHEVHLALQYDLPMTVHSRTAHLGTIELLAASGAKRVAMHAFGGSADEALVGAEYGFYFSIPPSFSIGDKGSAVVKAIPLSNLLLETDSPVLGPVKGQRNEPANLIESARFIARIKGISEQEVIDATTANAKSLFRL</sequence>
<feature type="non-terminal residue" evidence="6">
    <location>
        <position position="257"/>
    </location>
</feature>
<dbReference type="PANTHER" id="PTHR46317:SF1">
    <property type="entry name" value="HYDROLASE, TATD FAMILY"/>
    <property type="match status" value="1"/>
</dbReference>
<organism evidence="6 7">
    <name type="scientific">Mesorhabditis spiculigera</name>
    <dbReference type="NCBI Taxonomy" id="96644"/>
    <lineage>
        <taxon>Eukaryota</taxon>
        <taxon>Metazoa</taxon>
        <taxon>Ecdysozoa</taxon>
        <taxon>Nematoda</taxon>
        <taxon>Chromadorea</taxon>
        <taxon>Rhabditida</taxon>
        <taxon>Rhabditina</taxon>
        <taxon>Rhabditomorpha</taxon>
        <taxon>Rhabditoidea</taxon>
        <taxon>Rhabditidae</taxon>
        <taxon>Mesorhabditinae</taxon>
        <taxon>Mesorhabditis</taxon>
    </lineage>
</organism>
<dbReference type="Pfam" id="PF01026">
    <property type="entry name" value="TatD_DNase"/>
    <property type="match status" value="1"/>
</dbReference>
<comment type="function">
    <text evidence="4">Exhibits 3'-exonuclease activities and apurinic/apyrimidinic (AP) endonuclease (in vitro). Show preferential AP endonuclease activity on double-stranded DNA substrates and 3'- exonuclease activity on single-stranded DNA.</text>
</comment>
<gene>
    <name evidence="6" type="ORF">MSPICULIGERA_LOCUS19977</name>
</gene>